<proteinExistence type="inferred from homology"/>
<feature type="compositionally biased region" description="Polar residues" evidence="6">
    <location>
        <begin position="225"/>
        <end position="235"/>
    </location>
</feature>
<dbReference type="Proteomes" id="UP000196573">
    <property type="component" value="Unassembled WGS sequence"/>
</dbReference>
<protein>
    <submittedName>
        <fullName evidence="7">Phosphothreonine lyase OspF</fullName>
        <ecNumber evidence="7">4.2.3.-</ecNumber>
    </submittedName>
</protein>
<reference evidence="7 8" key="1">
    <citation type="submission" date="2017-03" db="EMBL/GenBank/DDBJ databases">
        <authorList>
            <person name="Afonso C.L."/>
            <person name="Miller P.J."/>
            <person name="Scott M.A."/>
            <person name="Spackman E."/>
            <person name="Goraichik I."/>
            <person name="Dimitrov K.M."/>
            <person name="Suarez D.L."/>
            <person name="Swayne D.E."/>
        </authorList>
    </citation>
    <scope>NUCLEOTIDE SEQUENCE [LARGE SCALE GENOMIC DNA]</scope>
    <source>
        <strain evidence="7">SB41UT1</strain>
    </source>
</reference>
<dbReference type="RefSeq" id="WP_087112937.1">
    <property type="nucleotide sequence ID" value="NZ_CBCSCN010000016.1"/>
</dbReference>
<evidence type="ECO:0000313" key="8">
    <source>
        <dbReference type="Proteomes" id="UP000196573"/>
    </source>
</evidence>
<feature type="region of interest" description="Disordered" evidence="6">
    <location>
        <begin position="286"/>
        <end position="329"/>
    </location>
</feature>
<evidence type="ECO:0000256" key="1">
    <source>
        <dbReference type="ARBA" id="ARBA00004613"/>
    </source>
</evidence>
<feature type="compositionally biased region" description="Basic and acidic residues" evidence="6">
    <location>
        <begin position="286"/>
        <end position="307"/>
    </location>
</feature>
<evidence type="ECO:0000256" key="5">
    <source>
        <dbReference type="ARBA" id="ARBA00023239"/>
    </source>
</evidence>
<dbReference type="Gene3D" id="3.30.2430.10">
    <property type="entry name" value="phosphothreonine lyase"/>
    <property type="match status" value="1"/>
</dbReference>
<dbReference type="EMBL" id="FWPT01000013">
    <property type="protein sequence ID" value="SMA50495.1"/>
    <property type="molecule type" value="Genomic_DNA"/>
</dbReference>
<keyword evidence="4" id="KW-0843">Virulence</keyword>
<evidence type="ECO:0000256" key="2">
    <source>
        <dbReference type="ARBA" id="ARBA00009168"/>
    </source>
</evidence>
<keyword evidence="8" id="KW-1185">Reference proteome</keyword>
<dbReference type="Pfam" id="PF03536">
    <property type="entry name" value="VRP3"/>
    <property type="match status" value="1"/>
</dbReference>
<dbReference type="OrthoDB" id="5654206at2"/>
<comment type="similarity">
    <text evidence="2">Belongs to the phosphothreonine lyase family.</text>
</comment>
<keyword evidence="5 7" id="KW-0456">Lyase</keyword>
<feature type="compositionally biased region" description="Low complexity" evidence="6">
    <location>
        <begin position="236"/>
        <end position="265"/>
    </location>
</feature>
<sequence length="562" mass="62322">MLSRYTPDMSPAQILQNLEKDLEQAKSQGQTGLIGLCPKTQRMILPVGEHNEGKGLMGLIRSGSAFHELLTEKFKDSGVSLSSAIRYVELRDFINKIKATQPTLYIQQQPEESPTVQKTPQPGVYSSDMSPAQLLQTLKEDIAQAKVDGRLGDMIGINPETHQISAYQKGQTWKVYSPTAKSLHALLTDKFKESGVELSNVISYGRLRDYIALVEAAQPTLYSQTEPEIQLTRQPSGDSGFSNDSNNSSPEISRRSSASSSSENEGASDSEVEVVATSLRSFDRENNVQEAREYTGPRRRVARDIDVSKALPTQGLSRGEQIPLGMGDNDAEDLSKTLKLSRSLQMERSLAGESSVTSKVPDYQALFPGGEGYAGPVSDDYSVYAQLGCFAVFNRTSELELNGKEYPDPDGNRCTINFRLSVAEQDYEKAWNAIRGLMASPENPFQIYKMTNFGAVEKYGFKDKPEGLRLTEGGQFTLYCLRDDDEDLIKAKTAFTLKLEDRLLKAGVRPGKIPDSDGTFEGHKMFSYRDKHFNRQGLTASSRAELEATPMYMRVQNEINAQ</sequence>
<accession>A0A1X7AQG9</accession>
<dbReference type="GO" id="GO:0016829">
    <property type="term" value="F:lyase activity"/>
    <property type="evidence" value="ECO:0007669"/>
    <property type="project" value="UniProtKB-KW"/>
</dbReference>
<evidence type="ECO:0000313" key="7">
    <source>
        <dbReference type="EMBL" id="SMA50495.1"/>
    </source>
</evidence>
<dbReference type="InterPro" id="IPR003519">
    <property type="entry name" value="OspF/SpvC"/>
</dbReference>
<dbReference type="InterPro" id="IPR038498">
    <property type="entry name" value="OspF/SpvC_sf"/>
</dbReference>
<gene>
    <name evidence="7" type="primary">ospF</name>
    <name evidence="7" type="ORF">EHSB41UT_04306</name>
</gene>
<name>A0A1X7AQG9_9GAMM</name>
<comment type="subcellular location">
    <subcellularLocation>
        <location evidence="1">Secreted</location>
    </subcellularLocation>
</comment>
<keyword evidence="3" id="KW-0964">Secreted</keyword>
<evidence type="ECO:0000256" key="6">
    <source>
        <dbReference type="SAM" id="MobiDB-lite"/>
    </source>
</evidence>
<evidence type="ECO:0000256" key="4">
    <source>
        <dbReference type="ARBA" id="ARBA00023026"/>
    </source>
</evidence>
<dbReference type="EC" id="4.2.3.-" evidence="7"/>
<organism evidence="7 8">
    <name type="scientific">Parendozoicomonas haliclonae</name>
    <dbReference type="NCBI Taxonomy" id="1960125"/>
    <lineage>
        <taxon>Bacteria</taxon>
        <taxon>Pseudomonadati</taxon>
        <taxon>Pseudomonadota</taxon>
        <taxon>Gammaproteobacteria</taxon>
        <taxon>Oceanospirillales</taxon>
        <taxon>Endozoicomonadaceae</taxon>
        <taxon>Parendozoicomonas</taxon>
    </lineage>
</organism>
<dbReference type="AlphaFoldDB" id="A0A1X7AQG9"/>
<feature type="region of interest" description="Disordered" evidence="6">
    <location>
        <begin position="225"/>
        <end position="274"/>
    </location>
</feature>
<dbReference type="GO" id="GO:0005576">
    <property type="term" value="C:extracellular region"/>
    <property type="evidence" value="ECO:0007669"/>
    <property type="project" value="UniProtKB-SubCell"/>
</dbReference>
<evidence type="ECO:0000256" key="3">
    <source>
        <dbReference type="ARBA" id="ARBA00022525"/>
    </source>
</evidence>